<comment type="similarity">
    <text evidence="1">Belongs to the bacterial secretin family.</text>
</comment>
<dbReference type="AlphaFoldDB" id="A0A1F7FJP5"/>
<feature type="domain" description="Type II/III secretion system secretin-like" evidence="2">
    <location>
        <begin position="423"/>
        <end position="588"/>
    </location>
</feature>
<dbReference type="InterPro" id="IPR004846">
    <property type="entry name" value="T2SS/T3SS_dom"/>
</dbReference>
<comment type="caution">
    <text evidence="3">The sequence shown here is derived from an EMBL/GenBank/DDBJ whole genome shotgun (WGS) entry which is preliminary data.</text>
</comment>
<reference evidence="3 4" key="1">
    <citation type="journal article" date="2016" name="Nat. Commun.">
        <title>Thousands of microbial genomes shed light on interconnected biogeochemical processes in an aquifer system.</title>
        <authorList>
            <person name="Anantharaman K."/>
            <person name="Brown C.T."/>
            <person name="Hug L.A."/>
            <person name="Sharon I."/>
            <person name="Castelle C.J."/>
            <person name="Probst A.J."/>
            <person name="Thomas B.C."/>
            <person name="Singh A."/>
            <person name="Wilkins M.J."/>
            <person name="Karaoz U."/>
            <person name="Brodie E.L."/>
            <person name="Williams K.H."/>
            <person name="Hubbard S.S."/>
            <person name="Banfield J.F."/>
        </authorList>
    </citation>
    <scope>NUCLEOTIDE SEQUENCE [LARGE SCALE GENOMIC DNA]</scope>
</reference>
<evidence type="ECO:0000259" key="2">
    <source>
        <dbReference type="Pfam" id="PF00263"/>
    </source>
</evidence>
<dbReference type="PANTHER" id="PTHR30332">
    <property type="entry name" value="PROBABLE GENERAL SECRETION PATHWAY PROTEIN D"/>
    <property type="match status" value="1"/>
</dbReference>
<proteinExistence type="inferred from homology"/>
<evidence type="ECO:0000313" key="4">
    <source>
        <dbReference type="Proteomes" id="UP000179243"/>
    </source>
</evidence>
<dbReference type="PANTHER" id="PTHR30332:SF17">
    <property type="entry name" value="TYPE IV PILIATION SYSTEM PROTEIN DR_0774-RELATED"/>
    <property type="match status" value="1"/>
</dbReference>
<dbReference type="EMBL" id="MFYX01000024">
    <property type="protein sequence ID" value="OGK06686.1"/>
    <property type="molecule type" value="Genomic_DNA"/>
</dbReference>
<dbReference type="GO" id="GO:0009306">
    <property type="term" value="P:protein secretion"/>
    <property type="evidence" value="ECO:0007669"/>
    <property type="project" value="InterPro"/>
</dbReference>
<evidence type="ECO:0000256" key="1">
    <source>
        <dbReference type="RuleBase" id="RU004003"/>
    </source>
</evidence>
<dbReference type="Gene3D" id="3.30.1370.130">
    <property type="match status" value="2"/>
</dbReference>
<dbReference type="PRINTS" id="PR00811">
    <property type="entry name" value="BCTERIALGSPD"/>
</dbReference>
<dbReference type="InterPro" id="IPR001775">
    <property type="entry name" value="GspD/PilQ"/>
</dbReference>
<dbReference type="GO" id="GO:0015627">
    <property type="term" value="C:type II protein secretion system complex"/>
    <property type="evidence" value="ECO:0007669"/>
    <property type="project" value="TreeGrafter"/>
</dbReference>
<dbReference type="InterPro" id="IPR050810">
    <property type="entry name" value="Bact_Secretion_Sys_Channel"/>
</dbReference>
<protein>
    <recommendedName>
        <fullName evidence="2">Type II/III secretion system secretin-like domain-containing protein</fullName>
    </recommendedName>
</protein>
<dbReference type="Proteomes" id="UP000179243">
    <property type="component" value="Unassembled WGS sequence"/>
</dbReference>
<evidence type="ECO:0000313" key="3">
    <source>
        <dbReference type="EMBL" id="OGK06686.1"/>
    </source>
</evidence>
<name>A0A1F7FJP5_UNCRA</name>
<gene>
    <name evidence="3" type="ORF">A2519_11080</name>
</gene>
<organism evidence="3 4">
    <name type="scientific">Candidatus Raymondbacteria bacterium RIFOXYD12_FULL_49_13</name>
    <dbReference type="NCBI Taxonomy" id="1817890"/>
    <lineage>
        <taxon>Bacteria</taxon>
        <taxon>Raymondiibacteriota</taxon>
    </lineage>
</organism>
<sequence>MTEKQDLPVPDSIKISSLNLKNADIRDVLRGFGEKYGLNIWLSPEVNGVIPIHLTNIKLKDAIKFIVTRYGFSFRVRNNIIEIFKEIPKPEELPAAPVKMVLRNDRISFELTNVPLDSVTRKYTQLTNINVVAEKGLSGGITGFLTNLEKKEGFKILMGSNGFDIKESGGIFYVMKKESESQLGSKAVGRGQNSVVRIIDKRQIGFEANNASLKQLLEEIALQANMNIFFFGTIEGSVTANIDTLNIDKAIEFLLSNTKYTLWKDGEVYFIGDESQKKITNYELIKLSNLKADQILELLPKSVIEQAVLKVIKEQNGIMVIGSYDIIRACREYIALIDKPVPQILIEALVVDFSISRMDETGVKAFLQASGDSSIFKRQISPKIALQARGEDVNGYLSKASDFLGLKQIVKLPSDFRAQINLLESQGLANVQSTPQVATLNGHTALIKIGTREYILLTSEIESGDNTLRHQTTERLESYEANISLSVTPWVTSNDQVTVEIKPIFQIPGVSPMPGKIPPPINTREITATVRLKNGETYILGGLISTNQQEVIERVPILGRIPVLRFFFSHKTKREVKTKMMIFLTPHIYFGSDANVKHEEIIKEWQLAK</sequence>
<dbReference type="Pfam" id="PF00263">
    <property type="entry name" value="Secretin"/>
    <property type="match status" value="1"/>
</dbReference>
<accession>A0A1F7FJP5</accession>